<organism evidence="4 5">
    <name type="scientific">Roridomyces roridus</name>
    <dbReference type="NCBI Taxonomy" id="1738132"/>
    <lineage>
        <taxon>Eukaryota</taxon>
        <taxon>Fungi</taxon>
        <taxon>Dikarya</taxon>
        <taxon>Basidiomycota</taxon>
        <taxon>Agaricomycotina</taxon>
        <taxon>Agaricomycetes</taxon>
        <taxon>Agaricomycetidae</taxon>
        <taxon>Agaricales</taxon>
        <taxon>Marasmiineae</taxon>
        <taxon>Mycenaceae</taxon>
        <taxon>Roridomyces</taxon>
    </lineage>
</organism>
<evidence type="ECO:0000256" key="3">
    <source>
        <dbReference type="PROSITE-ProRule" id="PRU00339"/>
    </source>
</evidence>
<proteinExistence type="predicted"/>
<dbReference type="SUPFAM" id="SSF48452">
    <property type="entry name" value="TPR-like"/>
    <property type="match status" value="1"/>
</dbReference>
<dbReference type="AlphaFoldDB" id="A0AAD7B4Z2"/>
<dbReference type="GO" id="GO:0072380">
    <property type="term" value="C:TRC complex"/>
    <property type="evidence" value="ECO:0007669"/>
    <property type="project" value="TreeGrafter"/>
</dbReference>
<evidence type="ECO:0000256" key="1">
    <source>
        <dbReference type="ARBA" id="ARBA00022737"/>
    </source>
</evidence>
<dbReference type="InterPro" id="IPR047150">
    <property type="entry name" value="SGT"/>
</dbReference>
<protein>
    <submittedName>
        <fullName evidence="4">Uncharacterized protein</fullName>
    </submittedName>
</protein>
<dbReference type="PANTHER" id="PTHR45831">
    <property type="entry name" value="LD24721P"/>
    <property type="match status" value="1"/>
</dbReference>
<dbReference type="GO" id="GO:0006620">
    <property type="term" value="P:post-translational protein targeting to endoplasmic reticulum membrane"/>
    <property type="evidence" value="ECO:0007669"/>
    <property type="project" value="TreeGrafter"/>
</dbReference>
<gene>
    <name evidence="4" type="ORF">FB45DRAFT_1009828</name>
</gene>
<dbReference type="InterPro" id="IPR011990">
    <property type="entry name" value="TPR-like_helical_dom_sf"/>
</dbReference>
<dbReference type="GO" id="GO:0060090">
    <property type="term" value="F:molecular adaptor activity"/>
    <property type="evidence" value="ECO:0007669"/>
    <property type="project" value="TreeGrafter"/>
</dbReference>
<dbReference type="Gene3D" id="1.25.40.10">
    <property type="entry name" value="Tetratricopeptide repeat domain"/>
    <property type="match status" value="1"/>
</dbReference>
<dbReference type="PANTHER" id="PTHR45831:SF2">
    <property type="entry name" value="LD24721P"/>
    <property type="match status" value="1"/>
</dbReference>
<keyword evidence="1" id="KW-0677">Repeat</keyword>
<keyword evidence="2 3" id="KW-0802">TPR repeat</keyword>
<dbReference type="InterPro" id="IPR019734">
    <property type="entry name" value="TPR_rpt"/>
</dbReference>
<sequence length="563" mass="62835">MTTAADRAQKLKLEGNLLHEKGDHQSAYEKYTEAIQQDPQNAVLFANRAAASLAMKEYLDAQQDAETATKLDPGYAKAWARLANAFQGLAAWDQCFSAWESALGCMPSQDLTDNQKKVQAQFREGLKASKAAKALPAPPKGGKAVPLGRGGRNLAATMKKMPWARAQAMATKKGLQEDSSAVVIFYAFVTYDKGAQDMKKLVKRNVKGEVAVEGVPTAIQSMSNGILIDRRCFAMTRDWIDDYVDQVSFEGEYYQAWGKQSPKLVCEQAPGRLKKEGWESVGPALCMTIRIWIMQGFITGNTGKHALSAQLYSSALEVIDWGREKWKDVPRSQRGDVFDILFRRQVNRLFIAAVMDVRCLQSPALSTQAVAVAWDGRPGMQVHAPGSGKDGQRDDPRELRTRFTKHNTTHNNIQAMNWHVIRYLFQLAQHLSTNTMIHSALGWFHMQLARKATTPQDIKIYLSASARYYTLSASTFPADDEYSVFFLSIALDALRQHGTPLRDTLAVCKRIRRAIPDVLKIWEVSGMSERRDDALEKVAEWERACGKGLATGKFTQSSCVDRL</sequence>
<dbReference type="PROSITE" id="PS50005">
    <property type="entry name" value="TPR"/>
    <property type="match status" value="1"/>
</dbReference>
<evidence type="ECO:0000313" key="4">
    <source>
        <dbReference type="EMBL" id="KAJ7610900.1"/>
    </source>
</evidence>
<dbReference type="GO" id="GO:0016020">
    <property type="term" value="C:membrane"/>
    <property type="evidence" value="ECO:0007669"/>
    <property type="project" value="TreeGrafter"/>
</dbReference>
<comment type="caution">
    <text evidence="4">The sequence shown here is derived from an EMBL/GenBank/DDBJ whole genome shotgun (WGS) entry which is preliminary data.</text>
</comment>
<feature type="repeat" description="TPR" evidence="3">
    <location>
        <begin position="8"/>
        <end position="41"/>
    </location>
</feature>
<name>A0AAD7B4Z2_9AGAR</name>
<dbReference type="EMBL" id="JARKIF010000034">
    <property type="protein sequence ID" value="KAJ7610900.1"/>
    <property type="molecule type" value="Genomic_DNA"/>
</dbReference>
<keyword evidence="5" id="KW-1185">Reference proteome</keyword>
<evidence type="ECO:0000256" key="2">
    <source>
        <dbReference type="ARBA" id="ARBA00022803"/>
    </source>
</evidence>
<dbReference type="SMART" id="SM00028">
    <property type="entry name" value="TPR"/>
    <property type="match status" value="3"/>
</dbReference>
<reference evidence="4" key="1">
    <citation type="submission" date="2023-03" db="EMBL/GenBank/DDBJ databases">
        <title>Massive genome expansion in bonnet fungi (Mycena s.s.) driven by repeated elements and novel gene families across ecological guilds.</title>
        <authorList>
            <consortium name="Lawrence Berkeley National Laboratory"/>
            <person name="Harder C.B."/>
            <person name="Miyauchi S."/>
            <person name="Viragh M."/>
            <person name="Kuo A."/>
            <person name="Thoen E."/>
            <person name="Andreopoulos B."/>
            <person name="Lu D."/>
            <person name="Skrede I."/>
            <person name="Drula E."/>
            <person name="Henrissat B."/>
            <person name="Morin E."/>
            <person name="Kohler A."/>
            <person name="Barry K."/>
            <person name="LaButti K."/>
            <person name="Morin E."/>
            <person name="Salamov A."/>
            <person name="Lipzen A."/>
            <person name="Mereny Z."/>
            <person name="Hegedus B."/>
            <person name="Baldrian P."/>
            <person name="Stursova M."/>
            <person name="Weitz H."/>
            <person name="Taylor A."/>
            <person name="Grigoriev I.V."/>
            <person name="Nagy L.G."/>
            <person name="Martin F."/>
            <person name="Kauserud H."/>
        </authorList>
    </citation>
    <scope>NUCLEOTIDE SEQUENCE</scope>
    <source>
        <strain evidence="4">9284</strain>
    </source>
</reference>
<dbReference type="Proteomes" id="UP001221142">
    <property type="component" value="Unassembled WGS sequence"/>
</dbReference>
<evidence type="ECO:0000313" key="5">
    <source>
        <dbReference type="Proteomes" id="UP001221142"/>
    </source>
</evidence>
<accession>A0AAD7B4Z2</accession>